<dbReference type="GO" id="GO:0016787">
    <property type="term" value="F:hydrolase activity"/>
    <property type="evidence" value="ECO:0007669"/>
    <property type="project" value="InterPro"/>
</dbReference>
<protein>
    <recommendedName>
        <fullName evidence="1">Alpha/beta hydrolase fold-3 domain-containing protein</fullName>
    </recommendedName>
</protein>
<dbReference type="PANTHER" id="PTHR23024:SF24">
    <property type="entry name" value="ALPHA_BETA HYDROLASE FOLD-3 DOMAIN-CONTAINING PROTEIN"/>
    <property type="match status" value="1"/>
</dbReference>
<dbReference type="SUPFAM" id="SSF53474">
    <property type="entry name" value="alpha/beta-Hydrolases"/>
    <property type="match status" value="1"/>
</dbReference>
<name>A0AAN8ISN9_9EURO</name>
<dbReference type="PANTHER" id="PTHR23024">
    <property type="entry name" value="ARYLACETAMIDE DEACETYLASE"/>
    <property type="match status" value="1"/>
</dbReference>
<evidence type="ECO:0000259" key="1">
    <source>
        <dbReference type="Pfam" id="PF07859"/>
    </source>
</evidence>
<organism evidence="2 3">
    <name type="scientific">Knufia fluminis</name>
    <dbReference type="NCBI Taxonomy" id="191047"/>
    <lineage>
        <taxon>Eukaryota</taxon>
        <taxon>Fungi</taxon>
        <taxon>Dikarya</taxon>
        <taxon>Ascomycota</taxon>
        <taxon>Pezizomycotina</taxon>
        <taxon>Eurotiomycetes</taxon>
        <taxon>Chaetothyriomycetidae</taxon>
        <taxon>Chaetothyriales</taxon>
        <taxon>Trichomeriaceae</taxon>
        <taxon>Knufia</taxon>
    </lineage>
</organism>
<keyword evidence="3" id="KW-1185">Reference proteome</keyword>
<dbReference type="InterPro" id="IPR029058">
    <property type="entry name" value="AB_hydrolase_fold"/>
</dbReference>
<sequence length="354" mass="38816">MPSQPWAVTWRKALVSAPRLVPDAVLRFTSPEGPHPVVFDIPSRGQHTIPLYVFIPASSSSPEGHAPTPNLPVLVDFHGGGFVLGSCQEQAPFCAKVCRELNCMVISVDYRLGPYAKFPAALEDAEDALNAVLKPSAPGYAVLRDRINAFLSKKSRPQINLDASRIALAGFSSGGNLALNLVTNINPPRLPEPWPCPIPSDFPNNIPVLMYYAAIDLRKLPSEREIIAGFHDAPKTLIASLELEQHLMPTYLPRDQRENLRASPALADVGDGLHEKAKCLLLLAEKDSLSIQNEVWAEKAIEAGRDKNVSIQKFMGVVHGWTQFPDSWLDGSALSNKYEAHNKAVEFVRGHWAA</sequence>
<dbReference type="InterPro" id="IPR013094">
    <property type="entry name" value="AB_hydrolase_3"/>
</dbReference>
<gene>
    <name evidence="2" type="ORF">OHC33_000229</name>
</gene>
<dbReference type="Gene3D" id="3.40.50.1820">
    <property type="entry name" value="alpha/beta hydrolase"/>
    <property type="match status" value="1"/>
</dbReference>
<dbReference type="Pfam" id="PF07859">
    <property type="entry name" value="Abhydrolase_3"/>
    <property type="match status" value="1"/>
</dbReference>
<dbReference type="EMBL" id="JAKLMC020000001">
    <property type="protein sequence ID" value="KAK5958387.1"/>
    <property type="molecule type" value="Genomic_DNA"/>
</dbReference>
<accession>A0AAN8ISN9</accession>
<reference evidence="2 3" key="1">
    <citation type="submission" date="2022-12" db="EMBL/GenBank/DDBJ databases">
        <title>Genomic features and morphological characterization of a novel Knufia sp. strain isolated from spacecraft assembly facility.</title>
        <authorList>
            <person name="Teixeira M."/>
            <person name="Chander A.M."/>
            <person name="Stajich J.E."/>
            <person name="Venkateswaran K."/>
        </authorList>
    </citation>
    <scope>NUCLEOTIDE SEQUENCE [LARGE SCALE GENOMIC DNA]</scope>
    <source>
        <strain evidence="2 3">FJI-L2-BK-P2</strain>
    </source>
</reference>
<evidence type="ECO:0000313" key="3">
    <source>
        <dbReference type="Proteomes" id="UP001316803"/>
    </source>
</evidence>
<feature type="domain" description="Alpha/beta hydrolase fold-3" evidence="1">
    <location>
        <begin position="74"/>
        <end position="322"/>
    </location>
</feature>
<comment type="caution">
    <text evidence="2">The sequence shown here is derived from an EMBL/GenBank/DDBJ whole genome shotgun (WGS) entry which is preliminary data.</text>
</comment>
<proteinExistence type="predicted"/>
<evidence type="ECO:0000313" key="2">
    <source>
        <dbReference type="EMBL" id="KAK5958387.1"/>
    </source>
</evidence>
<dbReference type="Proteomes" id="UP001316803">
    <property type="component" value="Unassembled WGS sequence"/>
</dbReference>
<dbReference type="AlphaFoldDB" id="A0AAN8ISN9"/>
<dbReference type="InterPro" id="IPR050466">
    <property type="entry name" value="Carboxylest/Gibb_receptor"/>
</dbReference>